<accession>A0A5N6YZN4</accession>
<feature type="compositionally biased region" description="Polar residues" evidence="1">
    <location>
        <begin position="84"/>
        <end position="102"/>
    </location>
</feature>
<feature type="transmembrane region" description="Helical" evidence="2">
    <location>
        <begin position="124"/>
        <end position="146"/>
    </location>
</feature>
<proteinExistence type="predicted"/>
<feature type="transmembrane region" description="Helical" evidence="2">
    <location>
        <begin position="233"/>
        <end position="253"/>
    </location>
</feature>
<name>A0A5N6YZN4_9EURO</name>
<feature type="region of interest" description="Disordered" evidence="1">
    <location>
        <begin position="80"/>
        <end position="110"/>
    </location>
</feature>
<evidence type="ECO:0000313" key="4">
    <source>
        <dbReference type="Proteomes" id="UP000327118"/>
    </source>
</evidence>
<evidence type="ECO:0000256" key="1">
    <source>
        <dbReference type="SAM" id="MobiDB-lite"/>
    </source>
</evidence>
<feature type="compositionally biased region" description="Polar residues" evidence="1">
    <location>
        <begin position="774"/>
        <end position="784"/>
    </location>
</feature>
<gene>
    <name evidence="3" type="ORF">BDV28DRAFT_52387</name>
</gene>
<protein>
    <submittedName>
        <fullName evidence="3">Uncharacterized protein</fullName>
    </submittedName>
</protein>
<feature type="region of interest" description="Disordered" evidence="1">
    <location>
        <begin position="1"/>
        <end position="35"/>
    </location>
</feature>
<reference evidence="4" key="1">
    <citation type="submission" date="2019-04" db="EMBL/GenBank/DDBJ databases">
        <title>Friends and foes A comparative genomics studyof 23 Aspergillus species from section Flavi.</title>
        <authorList>
            <consortium name="DOE Joint Genome Institute"/>
            <person name="Kjaerbolling I."/>
            <person name="Vesth T."/>
            <person name="Frisvad J.C."/>
            <person name="Nybo J.L."/>
            <person name="Theobald S."/>
            <person name="Kildgaard S."/>
            <person name="Isbrandt T."/>
            <person name="Kuo A."/>
            <person name="Sato A."/>
            <person name="Lyhne E.K."/>
            <person name="Kogle M.E."/>
            <person name="Wiebenga A."/>
            <person name="Kun R.S."/>
            <person name="Lubbers R.J."/>
            <person name="Makela M.R."/>
            <person name="Barry K."/>
            <person name="Chovatia M."/>
            <person name="Clum A."/>
            <person name="Daum C."/>
            <person name="Haridas S."/>
            <person name="He G."/>
            <person name="LaButti K."/>
            <person name="Lipzen A."/>
            <person name="Mondo S."/>
            <person name="Riley R."/>
            <person name="Salamov A."/>
            <person name="Simmons B.A."/>
            <person name="Magnuson J.K."/>
            <person name="Henrissat B."/>
            <person name="Mortensen U.H."/>
            <person name="Larsen T.O."/>
            <person name="Devries R.P."/>
            <person name="Grigoriev I.V."/>
            <person name="Machida M."/>
            <person name="Baker S.E."/>
            <person name="Andersen M.R."/>
        </authorList>
    </citation>
    <scope>NUCLEOTIDE SEQUENCE [LARGE SCALE GENOMIC DNA]</scope>
    <source>
        <strain evidence="4">CBS 553.77</strain>
    </source>
</reference>
<keyword evidence="2" id="KW-0812">Transmembrane</keyword>
<feature type="region of interest" description="Disordered" evidence="1">
    <location>
        <begin position="771"/>
        <end position="813"/>
    </location>
</feature>
<keyword evidence="2" id="KW-1133">Transmembrane helix</keyword>
<dbReference type="EMBL" id="ML739266">
    <property type="protein sequence ID" value="KAE8349879.1"/>
    <property type="molecule type" value="Genomic_DNA"/>
</dbReference>
<dbReference type="AlphaFoldDB" id="A0A5N6YZN4"/>
<keyword evidence="4" id="KW-1185">Reference proteome</keyword>
<organism evidence="3 4">
    <name type="scientific">Aspergillus coremiiformis</name>
    <dbReference type="NCBI Taxonomy" id="138285"/>
    <lineage>
        <taxon>Eukaryota</taxon>
        <taxon>Fungi</taxon>
        <taxon>Dikarya</taxon>
        <taxon>Ascomycota</taxon>
        <taxon>Pezizomycotina</taxon>
        <taxon>Eurotiomycetes</taxon>
        <taxon>Eurotiomycetidae</taxon>
        <taxon>Eurotiales</taxon>
        <taxon>Aspergillaceae</taxon>
        <taxon>Aspergillus</taxon>
        <taxon>Aspergillus subgen. Circumdati</taxon>
    </lineage>
</organism>
<dbReference type="OrthoDB" id="4721035at2759"/>
<dbReference type="Proteomes" id="UP000327118">
    <property type="component" value="Unassembled WGS sequence"/>
</dbReference>
<feature type="transmembrane region" description="Helical" evidence="2">
    <location>
        <begin position="688"/>
        <end position="708"/>
    </location>
</feature>
<evidence type="ECO:0000256" key="2">
    <source>
        <dbReference type="SAM" id="Phobius"/>
    </source>
</evidence>
<feature type="transmembrane region" description="Helical" evidence="2">
    <location>
        <begin position="174"/>
        <end position="195"/>
    </location>
</feature>
<evidence type="ECO:0000313" key="3">
    <source>
        <dbReference type="EMBL" id="KAE8349879.1"/>
    </source>
</evidence>
<keyword evidence="2" id="KW-0472">Membrane</keyword>
<sequence>MPSHHGEEYLLPPLSRLSYTDPDRPQTSWSPFDPTLAADADRSYIRYERAPASHQEQDVGSVGLGIQNVRSRPEVDEIHAGGESHSSLHSNLQTPRSHTSKTPLLGSEGRCPQRKTIATSWNGWVPITIMVLAVYASVGSGVYFWVAVRKPRYGNFICFDCRLLPSTADLLSALFAKTIELAYVTVFVSCLGQYLSRRALRRTSHGISISDMSMRTWIMQPGFMLVHSETLRYSAFTFLGAMTITATIVAMLYTTAAEALVSPKLIYGPYESRELQGNVFTDFFNPVYLGYNCPTPILNQSDPQHRNTTCLQMQHVGQAYHNYIAYINDWSNSIAQGESASTVLEQRPPPIGSIHDNTTVTGSWIDRSNMTELSTHYGRMVLNVTAAMPHAGVLYATKNPINGLKQPQNSSEGQFDLTASVLCPAINVLCISMTASELRPLIYDMWPGKKYDAANWQKQIENDIPRWPAWLNRTVVDNIFGWGLEYGWRPPIFPILPLENQTIVNGSTAFGNALHLLGKPPSATGLEYVLCAMKAKKTPRCSVKYTASASGARLSTDCEKPDNEWQYNHWFPEAVDGNWSLDWKNVATEWANSLSLNAGVSDGKASNARLLMQLTPSGYSLEPDLPSLAEALAVMAGSTLILGTENATLVDYWDRPDSFITEPEVQVFNTSMKVVQYQSSGKEEWRGIFFPVLALAWATSLICLGYLIRQKGRQLTDFTEPQNLFTLAINSPTTSRLDGACGVGPQKPHFKEKWYIGMEEEDEHYYIRTKAEENTPTVPMTQASMEAERPKPVSPGLEEYRQLSARSRRRRCC</sequence>